<evidence type="ECO:0000256" key="5">
    <source>
        <dbReference type="SAM" id="MobiDB-lite"/>
    </source>
</evidence>
<evidence type="ECO:0000256" key="6">
    <source>
        <dbReference type="SAM" id="Phobius"/>
    </source>
</evidence>
<keyword evidence="6" id="KW-0812">Transmembrane</keyword>
<feature type="region of interest" description="Disordered" evidence="5">
    <location>
        <begin position="269"/>
        <end position="358"/>
    </location>
</feature>
<reference evidence="9" key="1">
    <citation type="journal article" date="2019" name="Int. J. Syst. Evol. Microbiol.">
        <title>The Global Catalogue of Microorganisms (GCM) 10K type strain sequencing project: providing services to taxonomists for standard genome sequencing and annotation.</title>
        <authorList>
            <consortium name="The Broad Institute Genomics Platform"/>
            <consortium name="The Broad Institute Genome Sequencing Center for Infectious Disease"/>
            <person name="Wu L."/>
            <person name="Ma J."/>
        </authorList>
    </citation>
    <scope>NUCLEOTIDE SEQUENCE [LARGE SCALE GENOMIC DNA]</scope>
    <source>
        <strain evidence="9">JCM 17939</strain>
    </source>
</reference>
<feature type="compositionally biased region" description="Pro residues" evidence="5">
    <location>
        <begin position="300"/>
        <end position="311"/>
    </location>
</feature>
<dbReference type="Gene3D" id="1.10.510.10">
    <property type="entry name" value="Transferase(Phosphotransferase) domain 1"/>
    <property type="match status" value="1"/>
</dbReference>
<keyword evidence="6" id="KW-1133">Transmembrane helix</keyword>
<sequence length="566" mass="58350">MPETEPLRSEDPSVVGPYRLTGRLGMGGQGVVYLASAPDGTNVAVKLLREELAADPRVRERFMKEIAAARRVDPFCIAQVLDASAEGSRPYVVTEYVDGPSLQQSGPRDGTAALQRLAVATATALTAIHDAGIVHRDFKPSNVLLGPDGPRVIDFGIARDTEAPLTLTSTIMGTPAYMAPEQFEGRSIDAPADVFAWGSVMAFAANGRPPFGADSFPAIMNRVLQGEPDLGDLPEPLRSLVVACLAKDPARRPTMQDVMLRLVSARSAATGPQQAAATPPPPASLQPPPVTVPQPLAGSPQPPPGPPPQSPAGPQRTPAVPPPPGPQPPFIAPRPVAGSLQPPTGPPMPGSAPSGRRPDAARRRLVLLAGAGAAAVLAGVVVAGAILWPGMSEAEDPGKGSGRGKAEAAHGTGQETRNPTASGGPGDGVSGKPSAGPSSPNSTKTPGGPSPKPSAGKTQPKTRSARPTTTRSSGTGGGGTSGGRPGLVLTAIGTKSGSCYTKGGYQYQINYPNARHWVYVDGDEVDSSSERYSKVGPETFWGSGNHVVKLYMQEPNIVRTISFTMC</sequence>
<keyword evidence="3" id="KW-0418">Kinase</keyword>
<dbReference type="CDD" id="cd14014">
    <property type="entry name" value="STKc_PknB_like"/>
    <property type="match status" value="1"/>
</dbReference>
<keyword evidence="4" id="KW-0067">ATP-binding</keyword>
<organism evidence="8 9">
    <name type="scientific">Actinoallomurus vinaceus</name>
    <dbReference type="NCBI Taxonomy" id="1080074"/>
    <lineage>
        <taxon>Bacteria</taxon>
        <taxon>Bacillati</taxon>
        <taxon>Actinomycetota</taxon>
        <taxon>Actinomycetes</taxon>
        <taxon>Streptosporangiales</taxon>
        <taxon>Thermomonosporaceae</taxon>
        <taxon>Actinoallomurus</taxon>
    </lineage>
</organism>
<dbReference type="PROSITE" id="PS00108">
    <property type="entry name" value="PROTEIN_KINASE_ST"/>
    <property type="match status" value="1"/>
</dbReference>
<feature type="compositionally biased region" description="Pro residues" evidence="5">
    <location>
        <begin position="278"/>
        <end position="292"/>
    </location>
</feature>
<evidence type="ECO:0000313" key="9">
    <source>
        <dbReference type="Proteomes" id="UP001501442"/>
    </source>
</evidence>
<feature type="compositionally biased region" description="Pro residues" evidence="5">
    <location>
        <begin position="319"/>
        <end position="332"/>
    </location>
</feature>
<evidence type="ECO:0000259" key="7">
    <source>
        <dbReference type="PROSITE" id="PS50011"/>
    </source>
</evidence>
<dbReference type="PANTHER" id="PTHR43289:SF34">
    <property type="entry name" value="SERINE_THREONINE-PROTEIN KINASE YBDM-RELATED"/>
    <property type="match status" value="1"/>
</dbReference>
<dbReference type="RefSeq" id="WP_345429107.1">
    <property type="nucleotide sequence ID" value="NZ_BAABHK010000001.1"/>
</dbReference>
<dbReference type="PANTHER" id="PTHR43289">
    <property type="entry name" value="MITOGEN-ACTIVATED PROTEIN KINASE KINASE KINASE 20-RELATED"/>
    <property type="match status" value="1"/>
</dbReference>
<feature type="compositionally biased region" description="Gly residues" evidence="5">
    <location>
        <begin position="474"/>
        <end position="485"/>
    </location>
</feature>
<dbReference type="PRINTS" id="PR01217">
    <property type="entry name" value="PRICHEXTENSN"/>
</dbReference>
<feature type="region of interest" description="Disordered" evidence="5">
    <location>
        <begin position="394"/>
        <end position="487"/>
    </location>
</feature>
<dbReference type="Proteomes" id="UP001501442">
    <property type="component" value="Unassembled WGS sequence"/>
</dbReference>
<dbReference type="EMBL" id="BAABHK010000001">
    <property type="protein sequence ID" value="GAA4620912.1"/>
    <property type="molecule type" value="Genomic_DNA"/>
</dbReference>
<dbReference type="InterPro" id="IPR011009">
    <property type="entry name" value="Kinase-like_dom_sf"/>
</dbReference>
<protein>
    <recommendedName>
        <fullName evidence="7">Protein kinase domain-containing protein</fullName>
    </recommendedName>
</protein>
<proteinExistence type="predicted"/>
<keyword evidence="2" id="KW-0547">Nucleotide-binding</keyword>
<gene>
    <name evidence="8" type="ORF">GCM10023196_006740</name>
</gene>
<dbReference type="InterPro" id="IPR008271">
    <property type="entry name" value="Ser/Thr_kinase_AS"/>
</dbReference>
<keyword evidence="1" id="KW-0808">Transferase</keyword>
<keyword evidence="9" id="KW-1185">Reference proteome</keyword>
<evidence type="ECO:0000256" key="2">
    <source>
        <dbReference type="ARBA" id="ARBA00022741"/>
    </source>
</evidence>
<dbReference type="SUPFAM" id="SSF56112">
    <property type="entry name" value="Protein kinase-like (PK-like)"/>
    <property type="match status" value="1"/>
</dbReference>
<evidence type="ECO:0000256" key="1">
    <source>
        <dbReference type="ARBA" id="ARBA00022679"/>
    </source>
</evidence>
<name>A0ABP8U568_9ACTN</name>
<dbReference type="PROSITE" id="PS50011">
    <property type="entry name" value="PROTEIN_KINASE_DOM"/>
    <property type="match status" value="1"/>
</dbReference>
<keyword evidence="6" id="KW-0472">Membrane</keyword>
<dbReference type="InterPro" id="IPR000719">
    <property type="entry name" value="Prot_kinase_dom"/>
</dbReference>
<evidence type="ECO:0000313" key="8">
    <source>
        <dbReference type="EMBL" id="GAA4620912.1"/>
    </source>
</evidence>
<evidence type="ECO:0000256" key="4">
    <source>
        <dbReference type="ARBA" id="ARBA00022840"/>
    </source>
</evidence>
<feature type="domain" description="Protein kinase" evidence="7">
    <location>
        <begin position="18"/>
        <end position="263"/>
    </location>
</feature>
<evidence type="ECO:0000256" key="3">
    <source>
        <dbReference type="ARBA" id="ARBA00022777"/>
    </source>
</evidence>
<accession>A0ABP8U568</accession>
<comment type="caution">
    <text evidence="8">The sequence shown here is derived from an EMBL/GenBank/DDBJ whole genome shotgun (WGS) entry which is preliminary data.</text>
</comment>
<dbReference type="Pfam" id="PF00069">
    <property type="entry name" value="Pkinase"/>
    <property type="match status" value="1"/>
</dbReference>
<feature type="transmembrane region" description="Helical" evidence="6">
    <location>
        <begin position="365"/>
        <end position="388"/>
    </location>
</feature>
<feature type="compositionally biased region" description="Low complexity" evidence="5">
    <location>
        <begin position="442"/>
        <end position="458"/>
    </location>
</feature>
<dbReference type="Gene3D" id="3.30.200.20">
    <property type="entry name" value="Phosphorylase Kinase, domain 1"/>
    <property type="match status" value="1"/>
</dbReference>